<proteinExistence type="predicted"/>
<dbReference type="InterPro" id="IPR036541">
    <property type="entry name" value="PLipase_A1_sf"/>
</dbReference>
<dbReference type="KEGG" id="anf:AQPE_4300"/>
<evidence type="ECO:0000313" key="2">
    <source>
        <dbReference type="Proteomes" id="UP001193389"/>
    </source>
</evidence>
<keyword evidence="2" id="KW-1185">Reference proteome</keyword>
<dbReference type="RefSeq" id="WP_318348285.1">
    <property type="nucleotide sequence ID" value="NZ_AP018694.1"/>
</dbReference>
<accession>A0A5K7SF71</accession>
<gene>
    <name evidence="1" type="ORF">AQPE_4300</name>
</gene>
<dbReference type="EMBL" id="AP018694">
    <property type="protein sequence ID" value="BBE20109.1"/>
    <property type="molecule type" value="Genomic_DNA"/>
</dbReference>
<evidence type="ECO:0000313" key="1">
    <source>
        <dbReference type="EMBL" id="BBE20109.1"/>
    </source>
</evidence>
<dbReference type="Gene3D" id="2.40.230.10">
    <property type="entry name" value="Phospholipase A1"/>
    <property type="match status" value="1"/>
</dbReference>
<dbReference type="GO" id="GO:0004620">
    <property type="term" value="F:phospholipase activity"/>
    <property type="evidence" value="ECO:0007669"/>
    <property type="project" value="InterPro"/>
</dbReference>
<dbReference type="AlphaFoldDB" id="A0A5K7SF71"/>
<protein>
    <submittedName>
        <fullName evidence="1">Uncharacterized protein</fullName>
    </submittedName>
</protein>
<sequence length="298" mass="34460">MKRCLLLILISTTPILSSIGQGRDSLQIGLPIISQVTQGNSYITFPADIGNIEPLWFEGNVIPNFYLRESKDSRCMGVLTPQIIIRMYNEPSFPVRTPSYIPQVTLYYRLKNKSNLRTQNLFLRFAHHSNGQDGDFYLENGELNVKSGDFATNYIEPGFIITNVNKRLNAYQFFKTSVEIHPPGYSSDELDGIYSKVRWHTAASIFKLPNDNKLITNKGNASISLKGEATWMFGNVNSWDWISSDRLNVSFTFYYHPKFLEDIGLFVQYYHGLDYYNMYFSHRLDVLRFGLMTEKLRF</sequence>
<dbReference type="GO" id="GO:0016020">
    <property type="term" value="C:membrane"/>
    <property type="evidence" value="ECO:0007669"/>
    <property type="project" value="InterPro"/>
</dbReference>
<dbReference type="GO" id="GO:0006629">
    <property type="term" value="P:lipid metabolic process"/>
    <property type="evidence" value="ECO:0007669"/>
    <property type="project" value="InterPro"/>
</dbReference>
<organism evidence="1 2">
    <name type="scientific">Aquipluma nitroreducens</name>
    <dbReference type="NCBI Taxonomy" id="2010828"/>
    <lineage>
        <taxon>Bacteria</taxon>
        <taxon>Pseudomonadati</taxon>
        <taxon>Bacteroidota</taxon>
        <taxon>Bacteroidia</taxon>
        <taxon>Marinilabiliales</taxon>
        <taxon>Prolixibacteraceae</taxon>
        <taxon>Aquipluma</taxon>
    </lineage>
</organism>
<name>A0A5K7SF71_9BACT</name>
<reference evidence="1" key="1">
    <citation type="journal article" date="2020" name="Int. J. Syst. Evol. Microbiol.">
        <title>Aquipluma nitroreducens gen. nov. sp. nov., a novel facultatively anaerobic bacterium isolated from a freshwater lake.</title>
        <authorList>
            <person name="Watanabe M."/>
            <person name="Kojima H."/>
            <person name="Fukui M."/>
        </authorList>
    </citation>
    <scope>NUCLEOTIDE SEQUENCE</scope>
    <source>
        <strain evidence="1">MeG22</strain>
    </source>
</reference>
<dbReference type="Proteomes" id="UP001193389">
    <property type="component" value="Chromosome"/>
</dbReference>